<organism evidence="7 8">
    <name type="scientific">Schwartzia succinivorans DSM 10502</name>
    <dbReference type="NCBI Taxonomy" id="1123243"/>
    <lineage>
        <taxon>Bacteria</taxon>
        <taxon>Bacillati</taxon>
        <taxon>Bacillota</taxon>
        <taxon>Negativicutes</taxon>
        <taxon>Selenomonadales</taxon>
        <taxon>Selenomonadaceae</taxon>
        <taxon>Schwartzia</taxon>
    </lineage>
</organism>
<keyword evidence="7" id="KW-0969">Cilium</keyword>
<dbReference type="STRING" id="1123243.SAMN02745190_01212"/>
<keyword evidence="4" id="KW-0964">Secreted</keyword>
<dbReference type="GO" id="GO:0009288">
    <property type="term" value="C:bacterial-type flagellum"/>
    <property type="evidence" value="ECO:0007669"/>
    <property type="project" value="UniProtKB-SubCell"/>
</dbReference>
<proteinExistence type="inferred from homology"/>
<dbReference type="PANTHER" id="PTHR42792">
    <property type="entry name" value="FLAGELLIN"/>
    <property type="match status" value="1"/>
</dbReference>
<evidence type="ECO:0000256" key="2">
    <source>
        <dbReference type="ARBA" id="ARBA00020110"/>
    </source>
</evidence>
<keyword evidence="7" id="KW-0966">Cell projection</keyword>
<dbReference type="GO" id="GO:0005576">
    <property type="term" value="C:extracellular region"/>
    <property type="evidence" value="ECO:0007669"/>
    <property type="project" value="UniProtKB-SubCell"/>
</dbReference>
<keyword evidence="8" id="KW-1185">Reference proteome</keyword>
<dbReference type="RefSeq" id="WP_159430481.1">
    <property type="nucleotide sequence ID" value="NZ_FQUG01000004.1"/>
</dbReference>
<evidence type="ECO:0000313" key="7">
    <source>
        <dbReference type="EMBL" id="SHE79890.1"/>
    </source>
</evidence>
<dbReference type="SUPFAM" id="SSF64518">
    <property type="entry name" value="Phase 1 flagellin"/>
    <property type="match status" value="1"/>
</dbReference>
<dbReference type="EMBL" id="FQUG01000004">
    <property type="protein sequence ID" value="SHE79890.1"/>
    <property type="molecule type" value="Genomic_DNA"/>
</dbReference>
<comment type="subcellular location">
    <subcellularLocation>
        <location evidence="4">Secreted</location>
    </subcellularLocation>
    <subcellularLocation>
        <location evidence="4">Bacterial flagellum</location>
    </subcellularLocation>
</comment>
<keyword evidence="3 4" id="KW-0975">Bacterial flagellum</keyword>
<comment type="function">
    <text evidence="4">Flagellin is the subunit protein which polymerizes to form the filaments of bacterial flagella.</text>
</comment>
<evidence type="ECO:0000313" key="8">
    <source>
        <dbReference type="Proteomes" id="UP000184404"/>
    </source>
</evidence>
<dbReference type="OrthoDB" id="9796789at2"/>
<dbReference type="AlphaFoldDB" id="A0A1M4WFE2"/>
<dbReference type="GO" id="GO:0005198">
    <property type="term" value="F:structural molecule activity"/>
    <property type="evidence" value="ECO:0007669"/>
    <property type="project" value="UniProtKB-UniRule"/>
</dbReference>
<dbReference type="InterPro" id="IPR001492">
    <property type="entry name" value="Flagellin"/>
</dbReference>
<sequence>MAINGLGYLNQVNSTDKARQSLIKQISTGSAHPSASYGPSDYAISVRMNSNIGAAEQSNNNTQTMNSLLNVAAGGVSSTVNALSSLRSQILQAANGTNKDTDVAAIQKNVNQTIATVNDNASVEYNGKKLLDGSASLTVAGIDGYKNVQLGNMTAQGLGLTDENGNSKIDLSTNEGIAAALDTVDSALNAALDEETNIGAVQQNLTFASANYTTQTEALMNAESTSDDLDIAKAVTQLSSANTQNQMAIYAQKLFMHNNASVLKLLQ</sequence>
<keyword evidence="7" id="KW-0282">Flagellum</keyword>
<name>A0A1M4WFE2_9FIRM</name>
<feature type="domain" description="Flagellin N-terminal" evidence="5">
    <location>
        <begin position="9"/>
        <end position="134"/>
    </location>
</feature>
<dbReference type="InterPro" id="IPR001029">
    <property type="entry name" value="Flagellin_N"/>
</dbReference>
<protein>
    <recommendedName>
        <fullName evidence="2 4">Flagellin</fullName>
    </recommendedName>
</protein>
<reference evidence="7 8" key="1">
    <citation type="submission" date="2016-11" db="EMBL/GenBank/DDBJ databases">
        <authorList>
            <person name="Jaros S."/>
            <person name="Januszkiewicz K."/>
            <person name="Wedrychowicz H."/>
        </authorList>
    </citation>
    <scope>NUCLEOTIDE SEQUENCE [LARGE SCALE GENOMIC DNA]</scope>
    <source>
        <strain evidence="7 8">DSM 10502</strain>
    </source>
</reference>
<evidence type="ECO:0000256" key="1">
    <source>
        <dbReference type="ARBA" id="ARBA00005709"/>
    </source>
</evidence>
<dbReference type="PANTHER" id="PTHR42792:SF2">
    <property type="entry name" value="FLAGELLIN"/>
    <property type="match status" value="1"/>
</dbReference>
<dbReference type="Pfam" id="PF00700">
    <property type="entry name" value="Flagellin_C"/>
    <property type="match status" value="1"/>
</dbReference>
<evidence type="ECO:0000256" key="4">
    <source>
        <dbReference type="RuleBase" id="RU362073"/>
    </source>
</evidence>
<gene>
    <name evidence="7" type="ORF">SAMN02745190_01212</name>
</gene>
<evidence type="ECO:0000259" key="5">
    <source>
        <dbReference type="Pfam" id="PF00669"/>
    </source>
</evidence>
<evidence type="ECO:0000256" key="3">
    <source>
        <dbReference type="ARBA" id="ARBA00023143"/>
    </source>
</evidence>
<dbReference type="Proteomes" id="UP000184404">
    <property type="component" value="Unassembled WGS sequence"/>
</dbReference>
<dbReference type="Gene3D" id="1.20.1330.10">
    <property type="entry name" value="f41 fragment of flagellin, N-terminal domain"/>
    <property type="match status" value="1"/>
</dbReference>
<evidence type="ECO:0000259" key="6">
    <source>
        <dbReference type="Pfam" id="PF00700"/>
    </source>
</evidence>
<accession>A0A1M4WFE2</accession>
<dbReference type="Pfam" id="PF00669">
    <property type="entry name" value="Flagellin_N"/>
    <property type="match status" value="1"/>
</dbReference>
<dbReference type="InterPro" id="IPR046358">
    <property type="entry name" value="Flagellin_C"/>
</dbReference>
<comment type="similarity">
    <text evidence="1 4">Belongs to the bacterial flagellin family.</text>
</comment>
<feature type="domain" description="Flagellin C-terminal" evidence="6">
    <location>
        <begin position="181"/>
        <end position="266"/>
    </location>
</feature>